<dbReference type="EMBL" id="AMPZ03000007">
    <property type="protein sequence ID" value="KAH9580611.1"/>
    <property type="molecule type" value="Genomic_DNA"/>
</dbReference>
<feature type="region of interest" description="Disordered" evidence="1">
    <location>
        <begin position="49"/>
        <end position="79"/>
    </location>
</feature>
<dbReference type="Proteomes" id="UP000471633">
    <property type="component" value="Unassembled WGS sequence"/>
</dbReference>
<comment type="caution">
    <text evidence="2">The sequence shown here is derived from an EMBL/GenBank/DDBJ whole genome shotgun (WGS) entry which is preliminary data.</text>
</comment>
<name>A0A922IIW0_SCHHA</name>
<dbReference type="AlphaFoldDB" id="A0A922IIW0"/>
<dbReference type="GeneID" id="75578375"/>
<accession>A0A922IIW0</accession>
<sequence>MKRGIQNQNYISGNAVGLKHLKTMKLWCLFIVAAVFIINVKATPRETEYLSDTESKRNVNSNTGIRKEEEDRREEQKKQRLIDAENRRLLFFGSIGGASGRSDIQIPQTYIIVNKTAETIKSEKRRKDALAARLYHIKQSISMLYKHLHFLSLRI</sequence>
<reference evidence="2" key="1">
    <citation type="journal article" date="2012" name="Nat. Genet.">
        <title>Whole-genome sequence of Schistosoma haematobium.</title>
        <authorList>
            <person name="Young N.D."/>
            <person name="Jex A.R."/>
            <person name="Li B."/>
            <person name="Liu S."/>
            <person name="Yang L."/>
            <person name="Xiong Z."/>
            <person name="Li Y."/>
            <person name="Cantacessi C."/>
            <person name="Hall R.S."/>
            <person name="Xu X."/>
            <person name="Chen F."/>
            <person name="Wu X."/>
            <person name="Zerlotini A."/>
            <person name="Oliveira G."/>
            <person name="Hofmann A."/>
            <person name="Zhang G."/>
            <person name="Fang X."/>
            <person name="Kang Y."/>
            <person name="Campbell B.E."/>
            <person name="Loukas A."/>
            <person name="Ranganathan S."/>
            <person name="Rollinson D."/>
            <person name="Rinaldi G."/>
            <person name="Brindley P.J."/>
            <person name="Yang H."/>
            <person name="Wang J."/>
            <person name="Wang J."/>
            <person name="Gasser R.B."/>
        </authorList>
    </citation>
    <scope>NUCLEOTIDE SEQUENCE</scope>
</reference>
<evidence type="ECO:0000256" key="1">
    <source>
        <dbReference type="SAM" id="MobiDB-lite"/>
    </source>
</evidence>
<dbReference type="RefSeq" id="XP_051064959.1">
    <property type="nucleotide sequence ID" value="XM_051219550.1"/>
</dbReference>
<reference evidence="2" key="2">
    <citation type="journal article" date="2019" name="Gigascience">
        <title>High-quality Schistosoma haematobium genome achieved by single-molecule and long-range sequencing.</title>
        <authorList>
            <person name="Stroehlein A.J."/>
            <person name="Korhonen P.K."/>
            <person name="Chong T.M."/>
            <person name="Lim Y.L."/>
            <person name="Chan K.G."/>
            <person name="Webster B."/>
            <person name="Rollinson D."/>
            <person name="Brindley P.J."/>
            <person name="Gasser R.B."/>
            <person name="Young N.D."/>
        </authorList>
    </citation>
    <scope>NUCLEOTIDE SEQUENCE</scope>
</reference>
<organism evidence="2 3">
    <name type="scientific">Schistosoma haematobium</name>
    <name type="common">Blood fluke</name>
    <dbReference type="NCBI Taxonomy" id="6185"/>
    <lineage>
        <taxon>Eukaryota</taxon>
        <taxon>Metazoa</taxon>
        <taxon>Spiralia</taxon>
        <taxon>Lophotrochozoa</taxon>
        <taxon>Platyhelminthes</taxon>
        <taxon>Trematoda</taxon>
        <taxon>Digenea</taxon>
        <taxon>Strigeidida</taxon>
        <taxon>Schistosomatoidea</taxon>
        <taxon>Schistosomatidae</taxon>
        <taxon>Schistosoma</taxon>
    </lineage>
</organism>
<dbReference type="KEGG" id="shx:MS3_00011136"/>
<reference evidence="2" key="3">
    <citation type="submission" date="2021-06" db="EMBL/GenBank/DDBJ databases">
        <title>Chromosome-level genome assembly for S. haematobium.</title>
        <authorList>
            <person name="Stroehlein A.J."/>
        </authorList>
    </citation>
    <scope>NUCLEOTIDE SEQUENCE</scope>
</reference>
<evidence type="ECO:0000313" key="2">
    <source>
        <dbReference type="EMBL" id="KAH9580611.1"/>
    </source>
</evidence>
<protein>
    <submittedName>
        <fullName evidence="2">Uncharacterized protein</fullName>
    </submittedName>
</protein>
<proteinExistence type="predicted"/>
<reference evidence="2" key="4">
    <citation type="journal article" date="2022" name="PLoS Pathog.">
        <title>Chromosome-level genome of Schistosoma haematobium underpins genome-wide explorations of molecular variation.</title>
        <authorList>
            <person name="Stroehlein A.J."/>
            <person name="Korhonen P.K."/>
            <person name="Lee V.V."/>
            <person name="Ralph S.A."/>
            <person name="Mentink-Kane M."/>
            <person name="You H."/>
            <person name="McManus D.P."/>
            <person name="Tchuente L.T."/>
            <person name="Stothard J.R."/>
            <person name="Kaur P."/>
            <person name="Dudchenko O."/>
            <person name="Aiden E.L."/>
            <person name="Yang B."/>
            <person name="Yang H."/>
            <person name="Emery A.M."/>
            <person name="Webster B.L."/>
            <person name="Brindley P.J."/>
            <person name="Rollinson D."/>
            <person name="Chang B.C.H."/>
            <person name="Gasser R.B."/>
            <person name="Young N.D."/>
        </authorList>
    </citation>
    <scope>NUCLEOTIDE SEQUENCE</scope>
</reference>
<feature type="compositionally biased region" description="Basic and acidic residues" evidence="1">
    <location>
        <begin position="65"/>
        <end position="79"/>
    </location>
</feature>
<dbReference type="CTD" id="75578375"/>
<evidence type="ECO:0000313" key="3">
    <source>
        <dbReference type="Proteomes" id="UP000471633"/>
    </source>
</evidence>
<gene>
    <name evidence="2" type="ORF">MS3_00011136</name>
</gene>
<keyword evidence="3" id="KW-1185">Reference proteome</keyword>